<sequence length="195" mass="21831">MTMRTLGFTLVGILFITKAMAATQIQDVSKMVVADRAAARIARIASHTSNARLRAQEFEKLVDGEKNGNPSLTYGLAKYYREKWQKHIQKIGGTPSPIMNKIYNNLSNKYHLQKMPSEIPGESSKYRKDRSYYLSYIKYIQKAAAENDTTAEASLAGEYFLEPMRTAMLASYMSHKLHGGNGNAGTVNLIMSDHV</sequence>
<gene>
    <name evidence="2" type="ORF">DLNHIDIE_01018</name>
</gene>
<organism evidence="2 3">
    <name type="scientific">Acidithiobacillus thiooxidans ATCC 19377</name>
    <dbReference type="NCBI Taxonomy" id="637390"/>
    <lineage>
        <taxon>Bacteria</taxon>
        <taxon>Pseudomonadati</taxon>
        <taxon>Pseudomonadota</taxon>
        <taxon>Acidithiobacillia</taxon>
        <taxon>Acidithiobacillales</taxon>
        <taxon>Acidithiobacillaceae</taxon>
        <taxon>Acidithiobacillus</taxon>
    </lineage>
</organism>
<evidence type="ECO:0000256" key="1">
    <source>
        <dbReference type="SAM" id="SignalP"/>
    </source>
</evidence>
<dbReference type="EMBL" id="SZUV01000001">
    <property type="protein sequence ID" value="TQN51150.1"/>
    <property type="molecule type" value="Genomic_DNA"/>
</dbReference>
<proteinExistence type="predicted"/>
<keyword evidence="1" id="KW-0732">Signal</keyword>
<dbReference type="Proteomes" id="UP000315403">
    <property type="component" value="Unassembled WGS sequence"/>
</dbReference>
<name>A0A543Q4A4_ACITH</name>
<evidence type="ECO:0008006" key="4">
    <source>
        <dbReference type="Google" id="ProtNLM"/>
    </source>
</evidence>
<reference evidence="2 3" key="1">
    <citation type="submission" date="2019-03" db="EMBL/GenBank/DDBJ databases">
        <title>New insights into Acidothiobacillus thiooxidans sulfur metabolism through coupled gene expression, solution geochemistry, microscopy and spectroscopy analyses.</title>
        <authorList>
            <person name="Camacho D."/>
            <person name="Frazao R."/>
            <person name="Fouillen A."/>
            <person name="Nanci A."/>
            <person name="Lang B.F."/>
            <person name="Apte S.C."/>
            <person name="Baron C."/>
            <person name="Warren L.A."/>
        </authorList>
    </citation>
    <scope>NUCLEOTIDE SEQUENCE [LARGE SCALE GENOMIC DNA]</scope>
    <source>
        <strain evidence="2 3">ATCC 19377</strain>
    </source>
</reference>
<protein>
    <recommendedName>
        <fullName evidence="4">RxLR effector protein</fullName>
    </recommendedName>
</protein>
<comment type="caution">
    <text evidence="2">The sequence shown here is derived from an EMBL/GenBank/DDBJ whole genome shotgun (WGS) entry which is preliminary data.</text>
</comment>
<feature type="signal peptide" evidence="1">
    <location>
        <begin position="1"/>
        <end position="21"/>
    </location>
</feature>
<dbReference type="RefSeq" id="WP_142087101.1">
    <property type="nucleotide sequence ID" value="NZ_SZUV01000001.1"/>
</dbReference>
<accession>A0A543Q4A4</accession>
<evidence type="ECO:0000313" key="2">
    <source>
        <dbReference type="EMBL" id="TQN51150.1"/>
    </source>
</evidence>
<evidence type="ECO:0000313" key="3">
    <source>
        <dbReference type="Proteomes" id="UP000315403"/>
    </source>
</evidence>
<dbReference type="AlphaFoldDB" id="A0A543Q4A4"/>
<feature type="chain" id="PRO_5021710637" description="RxLR effector protein" evidence="1">
    <location>
        <begin position="22"/>
        <end position="195"/>
    </location>
</feature>